<dbReference type="PANTHER" id="PTHR33884">
    <property type="entry name" value="UPF0410 PROTEIN YMGE"/>
    <property type="match status" value="1"/>
</dbReference>
<sequence length="91" mass="9438">MLWFIISLIVIGAIAGFIARALVPGKDPMGIGATILLGIVGSFVGGFLADVLFRSDAQDRGISPSGIIGSIIGAIIVLLVYRAVTRRGSRV</sequence>
<keyword evidence="3" id="KW-1003">Cell membrane</keyword>
<feature type="transmembrane region" description="Helical" evidence="7">
    <location>
        <begin position="31"/>
        <end position="53"/>
    </location>
</feature>
<evidence type="ECO:0000256" key="7">
    <source>
        <dbReference type="SAM" id="Phobius"/>
    </source>
</evidence>
<dbReference type="InterPro" id="IPR007341">
    <property type="entry name" value="Transgly_assoc"/>
</dbReference>
<name>A0A6J4H2W5_9ACTN</name>
<evidence type="ECO:0000256" key="5">
    <source>
        <dbReference type="ARBA" id="ARBA00022989"/>
    </source>
</evidence>
<reference evidence="8" key="1">
    <citation type="submission" date="2020-02" db="EMBL/GenBank/DDBJ databases">
        <authorList>
            <person name="Meier V. D."/>
        </authorList>
    </citation>
    <scope>NUCLEOTIDE SEQUENCE</scope>
    <source>
        <strain evidence="8">AVDCRST_MAG41</strain>
    </source>
</reference>
<keyword evidence="5 7" id="KW-1133">Transmembrane helix</keyword>
<gene>
    <name evidence="8" type="ORF">AVDCRST_MAG41-301</name>
</gene>
<keyword evidence="6 7" id="KW-0472">Membrane</keyword>
<evidence type="ECO:0008006" key="9">
    <source>
        <dbReference type="Google" id="ProtNLM"/>
    </source>
</evidence>
<feature type="transmembrane region" description="Helical" evidence="7">
    <location>
        <begin position="65"/>
        <end position="84"/>
    </location>
</feature>
<evidence type="ECO:0000313" key="8">
    <source>
        <dbReference type="EMBL" id="CAA9211063.1"/>
    </source>
</evidence>
<keyword evidence="4 7" id="KW-0812">Transmembrane</keyword>
<dbReference type="EMBL" id="CADCTP010000001">
    <property type="protein sequence ID" value="CAA9211063.1"/>
    <property type="molecule type" value="Genomic_DNA"/>
</dbReference>
<protein>
    <recommendedName>
        <fullName evidence="9">Transglycosylase associated protein</fullName>
    </recommendedName>
</protein>
<proteinExistence type="inferred from homology"/>
<evidence type="ECO:0000256" key="4">
    <source>
        <dbReference type="ARBA" id="ARBA00022692"/>
    </source>
</evidence>
<evidence type="ECO:0000256" key="1">
    <source>
        <dbReference type="ARBA" id="ARBA00004651"/>
    </source>
</evidence>
<organism evidence="8">
    <name type="scientific">uncultured Mycobacteriales bacterium</name>
    <dbReference type="NCBI Taxonomy" id="581187"/>
    <lineage>
        <taxon>Bacteria</taxon>
        <taxon>Bacillati</taxon>
        <taxon>Actinomycetota</taxon>
        <taxon>Actinomycetes</taxon>
        <taxon>Mycobacteriales</taxon>
        <taxon>environmental samples</taxon>
    </lineage>
</organism>
<dbReference type="AlphaFoldDB" id="A0A6J4H2W5"/>
<evidence type="ECO:0000256" key="2">
    <source>
        <dbReference type="ARBA" id="ARBA00011006"/>
    </source>
</evidence>
<accession>A0A6J4H2W5</accession>
<comment type="similarity">
    <text evidence="2">Belongs to the UPF0410 family.</text>
</comment>
<dbReference type="PANTHER" id="PTHR33884:SF3">
    <property type="entry name" value="UPF0410 PROTEIN YMGE"/>
    <property type="match status" value="1"/>
</dbReference>
<evidence type="ECO:0000256" key="6">
    <source>
        <dbReference type="ARBA" id="ARBA00023136"/>
    </source>
</evidence>
<evidence type="ECO:0000256" key="3">
    <source>
        <dbReference type="ARBA" id="ARBA00022475"/>
    </source>
</evidence>
<dbReference type="Pfam" id="PF04226">
    <property type="entry name" value="Transgly_assoc"/>
    <property type="match status" value="1"/>
</dbReference>
<dbReference type="GO" id="GO:0005886">
    <property type="term" value="C:plasma membrane"/>
    <property type="evidence" value="ECO:0007669"/>
    <property type="project" value="UniProtKB-SubCell"/>
</dbReference>
<comment type="subcellular location">
    <subcellularLocation>
        <location evidence="1">Cell membrane</location>
        <topology evidence="1">Multi-pass membrane protein</topology>
    </subcellularLocation>
</comment>